<dbReference type="AlphaFoldDB" id="A0A0E9USG6"/>
<evidence type="ECO:0000313" key="1">
    <source>
        <dbReference type="EMBL" id="JAH68789.1"/>
    </source>
</evidence>
<name>A0A0E9USG6_ANGAN</name>
<proteinExistence type="predicted"/>
<protein>
    <submittedName>
        <fullName evidence="1">Uncharacterized protein</fullName>
    </submittedName>
</protein>
<dbReference type="EMBL" id="GBXM01039788">
    <property type="protein sequence ID" value="JAH68789.1"/>
    <property type="molecule type" value="Transcribed_RNA"/>
</dbReference>
<organism evidence="1">
    <name type="scientific">Anguilla anguilla</name>
    <name type="common">European freshwater eel</name>
    <name type="synonym">Muraena anguilla</name>
    <dbReference type="NCBI Taxonomy" id="7936"/>
    <lineage>
        <taxon>Eukaryota</taxon>
        <taxon>Metazoa</taxon>
        <taxon>Chordata</taxon>
        <taxon>Craniata</taxon>
        <taxon>Vertebrata</taxon>
        <taxon>Euteleostomi</taxon>
        <taxon>Actinopterygii</taxon>
        <taxon>Neopterygii</taxon>
        <taxon>Teleostei</taxon>
        <taxon>Anguilliformes</taxon>
        <taxon>Anguillidae</taxon>
        <taxon>Anguilla</taxon>
    </lineage>
</organism>
<accession>A0A0E9USG6</accession>
<sequence length="38" mass="4308">MLGVGVSMRADRFHSLKSSDHKDLNVPSSFIGSYILWR</sequence>
<reference evidence="1" key="2">
    <citation type="journal article" date="2015" name="Fish Shellfish Immunol.">
        <title>Early steps in the European eel (Anguilla anguilla)-Vibrio vulnificus interaction in the gills: Role of the RtxA13 toxin.</title>
        <authorList>
            <person name="Callol A."/>
            <person name="Pajuelo D."/>
            <person name="Ebbesson L."/>
            <person name="Teles M."/>
            <person name="MacKenzie S."/>
            <person name="Amaro C."/>
        </authorList>
    </citation>
    <scope>NUCLEOTIDE SEQUENCE</scope>
</reference>
<reference evidence="1" key="1">
    <citation type="submission" date="2014-11" db="EMBL/GenBank/DDBJ databases">
        <authorList>
            <person name="Amaro Gonzalez C."/>
        </authorList>
    </citation>
    <scope>NUCLEOTIDE SEQUENCE</scope>
</reference>